<dbReference type="EMBL" id="WTPW01000604">
    <property type="protein sequence ID" value="KAF0496007.1"/>
    <property type="molecule type" value="Genomic_DNA"/>
</dbReference>
<keyword evidence="3" id="KW-1185">Reference proteome</keyword>
<organism evidence="2 3">
    <name type="scientific">Gigaspora margarita</name>
    <dbReference type="NCBI Taxonomy" id="4874"/>
    <lineage>
        <taxon>Eukaryota</taxon>
        <taxon>Fungi</taxon>
        <taxon>Fungi incertae sedis</taxon>
        <taxon>Mucoromycota</taxon>
        <taxon>Glomeromycotina</taxon>
        <taxon>Glomeromycetes</taxon>
        <taxon>Diversisporales</taxon>
        <taxon>Gigasporaceae</taxon>
        <taxon>Gigaspora</taxon>
    </lineage>
</organism>
<feature type="region of interest" description="Disordered" evidence="1">
    <location>
        <begin position="1"/>
        <end position="87"/>
    </location>
</feature>
<name>A0A8H4AHD0_GIGMA</name>
<feature type="compositionally biased region" description="Basic and acidic residues" evidence="1">
    <location>
        <begin position="42"/>
        <end position="72"/>
    </location>
</feature>
<gene>
    <name evidence="2" type="ORF">F8M41_021091</name>
</gene>
<dbReference type="Proteomes" id="UP000439903">
    <property type="component" value="Unassembled WGS sequence"/>
</dbReference>
<feature type="compositionally biased region" description="Basic residues" evidence="1">
    <location>
        <begin position="12"/>
        <end position="23"/>
    </location>
</feature>
<dbReference type="AlphaFoldDB" id="A0A8H4AHD0"/>
<sequence length="221" mass="24696">MSALSRIDRQGRAKRPQNKKKKQRVLDESGNSRADPSDGYDEGSKPHKASGSDEESKPRDESGNDEGSRPYDKSNNAEGSRQYDKSNNAEGCVINPQYAICGNIGYGPTFGGGHDIWMGNNSNQVRCYSQHQSYEGDNEGSNKLDNIVFDDDSNDGYISGYINPDRGVNADRLKMVENVIKQEEEEKRAIVESKQKLLWEANVHKQSISRLESTCSVREQL</sequence>
<evidence type="ECO:0000313" key="3">
    <source>
        <dbReference type="Proteomes" id="UP000439903"/>
    </source>
</evidence>
<reference evidence="2 3" key="1">
    <citation type="journal article" date="2019" name="Environ. Microbiol.">
        <title>At the nexus of three kingdoms: the genome of the mycorrhizal fungus Gigaspora margarita provides insights into plant, endobacterial and fungal interactions.</title>
        <authorList>
            <person name="Venice F."/>
            <person name="Ghignone S."/>
            <person name="Salvioli di Fossalunga A."/>
            <person name="Amselem J."/>
            <person name="Novero M."/>
            <person name="Xianan X."/>
            <person name="Sedzielewska Toro K."/>
            <person name="Morin E."/>
            <person name="Lipzen A."/>
            <person name="Grigoriev I.V."/>
            <person name="Henrissat B."/>
            <person name="Martin F.M."/>
            <person name="Bonfante P."/>
        </authorList>
    </citation>
    <scope>NUCLEOTIDE SEQUENCE [LARGE SCALE GENOMIC DNA]</scope>
    <source>
        <strain evidence="2 3">BEG34</strain>
    </source>
</reference>
<accession>A0A8H4AHD0</accession>
<proteinExistence type="predicted"/>
<comment type="caution">
    <text evidence="2">The sequence shown here is derived from an EMBL/GenBank/DDBJ whole genome shotgun (WGS) entry which is preliminary data.</text>
</comment>
<dbReference type="OrthoDB" id="10521312at2759"/>
<evidence type="ECO:0000256" key="1">
    <source>
        <dbReference type="SAM" id="MobiDB-lite"/>
    </source>
</evidence>
<feature type="compositionally biased region" description="Basic and acidic residues" evidence="1">
    <location>
        <begin position="1"/>
        <end position="11"/>
    </location>
</feature>
<feature type="compositionally biased region" description="Polar residues" evidence="1">
    <location>
        <begin position="73"/>
        <end position="87"/>
    </location>
</feature>
<evidence type="ECO:0000313" key="2">
    <source>
        <dbReference type="EMBL" id="KAF0496007.1"/>
    </source>
</evidence>
<protein>
    <submittedName>
        <fullName evidence="2">Uncharacterized protein</fullName>
    </submittedName>
</protein>